<dbReference type="GO" id="GO:0006307">
    <property type="term" value="P:DNA alkylation repair"/>
    <property type="evidence" value="ECO:0007669"/>
    <property type="project" value="InterPro"/>
</dbReference>
<comment type="caution">
    <text evidence="4">The sequence shown here is derived from an EMBL/GenBank/DDBJ whole genome shotgun (WGS) entry which is preliminary data.</text>
</comment>
<proteinExistence type="predicted"/>
<dbReference type="CDD" id="cd14279">
    <property type="entry name" value="CUE"/>
    <property type="match status" value="1"/>
</dbReference>
<dbReference type="InterPro" id="IPR027450">
    <property type="entry name" value="AlkB-like"/>
</dbReference>
<dbReference type="Proteomes" id="UP000325313">
    <property type="component" value="Unassembled WGS sequence"/>
</dbReference>
<dbReference type="PANTHER" id="PTHR31212:SF4">
    <property type="entry name" value="ALPHA-KETOGLUTARATE-DEPENDENT DIOXYGENASE ALKB HOMOLOG 3"/>
    <property type="match status" value="1"/>
</dbReference>
<sequence length="620" mass="69411">MHSDGSTPGAGEPSSPRYLEWARQSKKPSSSPSSSFASMVNLSSSSNPITNNHAQNHKQAEIPSRDGLIATLASIFEDRDCEELEAALRTNDSNLEATIDYLISAQSRRPETDPTNLHSQKSARQRSPDNFTSNKKSKSSSLQSWLSCPPGSSINQPADHPNTSHPGAGDQNPSTRNASQRMPESQLKSSTTPDFPIFKQAPSLRPTKEVPSQSSPHSSSPKPTKRTTLPPLFLSSPQQISEHLPCCSLLHGILPKQLAWNLYERMIKDCQGEGMSKKPWIRNRWWLADREVQSPHSTAFFIAKPTDSESLVDDYNESAQYWYAGKPLEADAQPRYFSDEMDEARHIIESIVNLLLINDQETLLRAQRSSKSNPIIRYDQEWDGPWRANVAASNCYRGSKENVGWHADQLTYLGPYPTIASLSLGTTRQFRLRPVANILETETAEPLRTYSMSLPHNSLLVMHGGCQERYKHCIPPQPSLDVFKNPLQPTDTRIERINITFRFYRPDFRPSRSIPIRNASSSSLSSVPNPNQQDSTEVCVTPRCRCGIPAILRADQKGKVAASRARARPDSTTADHAEFQFFWHCQAGQQNLGKGCNFFQILNFQAERRGPCIGDQNENK</sequence>
<feature type="region of interest" description="Disordered" evidence="1">
    <location>
        <begin position="105"/>
        <end position="232"/>
    </location>
</feature>
<dbReference type="InterPro" id="IPR037151">
    <property type="entry name" value="AlkB-like_sf"/>
</dbReference>
<dbReference type="Gene3D" id="2.60.120.590">
    <property type="entry name" value="Alpha-ketoglutarate-dependent dioxygenase AlkB-like"/>
    <property type="match status" value="1"/>
</dbReference>
<feature type="domain" description="CUE" evidence="2">
    <location>
        <begin position="64"/>
        <end position="107"/>
    </location>
</feature>
<dbReference type="PROSITE" id="PS51140">
    <property type="entry name" value="CUE"/>
    <property type="match status" value="1"/>
</dbReference>
<feature type="domain" description="Fe2OG dioxygenase" evidence="3">
    <location>
        <begin position="387"/>
        <end position="505"/>
    </location>
</feature>
<dbReference type="GO" id="GO:0043130">
    <property type="term" value="F:ubiquitin binding"/>
    <property type="evidence" value="ECO:0007669"/>
    <property type="project" value="InterPro"/>
</dbReference>
<dbReference type="GO" id="GO:0051213">
    <property type="term" value="F:dioxygenase activity"/>
    <property type="evidence" value="ECO:0007669"/>
    <property type="project" value="InterPro"/>
</dbReference>
<dbReference type="SUPFAM" id="SSF51197">
    <property type="entry name" value="Clavaminate synthase-like"/>
    <property type="match status" value="1"/>
</dbReference>
<feature type="region of interest" description="Disordered" evidence="1">
    <location>
        <begin position="1"/>
        <end position="65"/>
    </location>
</feature>
<name>A0A5B0PW36_PUCGR</name>
<protein>
    <recommendedName>
        <fullName evidence="6">Fe2OG dioxygenase domain-containing protein</fullName>
    </recommendedName>
</protein>
<dbReference type="InterPro" id="IPR003892">
    <property type="entry name" value="CUE"/>
</dbReference>
<dbReference type="PROSITE" id="PS51471">
    <property type="entry name" value="FE2OG_OXY"/>
    <property type="match status" value="1"/>
</dbReference>
<feature type="compositionally biased region" description="Polar residues" evidence="1">
    <location>
        <begin position="36"/>
        <end position="54"/>
    </location>
</feature>
<evidence type="ECO:0000256" key="1">
    <source>
        <dbReference type="SAM" id="MobiDB-lite"/>
    </source>
</evidence>
<dbReference type="InterPro" id="IPR005123">
    <property type="entry name" value="Oxoglu/Fe-dep_dioxygenase_dom"/>
</dbReference>
<reference evidence="4 5" key="1">
    <citation type="submission" date="2019-05" db="EMBL/GenBank/DDBJ databases">
        <title>Emergence of the Ug99 lineage of the wheat stem rust pathogen through somatic hybridization.</title>
        <authorList>
            <person name="Li F."/>
            <person name="Upadhyaya N.M."/>
            <person name="Sperschneider J."/>
            <person name="Matny O."/>
            <person name="Nguyen-Phuc H."/>
            <person name="Mago R."/>
            <person name="Raley C."/>
            <person name="Miller M.E."/>
            <person name="Silverstein K.A.T."/>
            <person name="Henningsen E."/>
            <person name="Hirsch C.D."/>
            <person name="Visser B."/>
            <person name="Pretorius Z.A."/>
            <person name="Steffenson B.J."/>
            <person name="Schwessinger B."/>
            <person name="Dodds P.N."/>
            <person name="Figueroa M."/>
        </authorList>
    </citation>
    <scope>NUCLEOTIDE SEQUENCE [LARGE SCALE GENOMIC DNA]</scope>
    <source>
        <strain evidence="4 5">Ug99</strain>
    </source>
</reference>
<accession>A0A5B0PW36</accession>
<dbReference type="FunFam" id="2.60.120.590:FF:000010">
    <property type="entry name" value="GRF zinc finger domain protein"/>
    <property type="match status" value="1"/>
</dbReference>
<feature type="compositionally biased region" description="Low complexity" evidence="1">
    <location>
        <begin position="211"/>
        <end position="231"/>
    </location>
</feature>
<dbReference type="EMBL" id="VDEP01000313">
    <property type="protein sequence ID" value="KAA1105058.1"/>
    <property type="molecule type" value="Genomic_DNA"/>
</dbReference>
<evidence type="ECO:0000259" key="2">
    <source>
        <dbReference type="PROSITE" id="PS51140"/>
    </source>
</evidence>
<dbReference type="InterPro" id="IPR032854">
    <property type="entry name" value="ALKBH3"/>
</dbReference>
<feature type="compositionally biased region" description="Polar residues" evidence="1">
    <location>
        <begin position="113"/>
        <end position="122"/>
    </location>
</feature>
<organism evidence="4 5">
    <name type="scientific">Puccinia graminis f. sp. tritici</name>
    <dbReference type="NCBI Taxonomy" id="56615"/>
    <lineage>
        <taxon>Eukaryota</taxon>
        <taxon>Fungi</taxon>
        <taxon>Dikarya</taxon>
        <taxon>Basidiomycota</taxon>
        <taxon>Pucciniomycotina</taxon>
        <taxon>Pucciniomycetes</taxon>
        <taxon>Pucciniales</taxon>
        <taxon>Pucciniaceae</taxon>
        <taxon>Puccinia</taxon>
    </lineage>
</organism>
<feature type="compositionally biased region" description="Polar residues" evidence="1">
    <location>
        <begin position="150"/>
        <end position="193"/>
    </location>
</feature>
<dbReference type="AlphaFoldDB" id="A0A5B0PW36"/>
<dbReference type="PANTHER" id="PTHR31212">
    <property type="entry name" value="ALPHA-KETOGLUTARATE-DEPENDENT DIOXYGENASE ALKB HOMOLOG 3"/>
    <property type="match status" value="1"/>
</dbReference>
<dbReference type="Pfam" id="PF13532">
    <property type="entry name" value="2OG-FeII_Oxy_2"/>
    <property type="match status" value="1"/>
</dbReference>
<evidence type="ECO:0000259" key="3">
    <source>
        <dbReference type="PROSITE" id="PS51471"/>
    </source>
</evidence>
<gene>
    <name evidence="4" type="ORF">PGTUg99_014993</name>
</gene>
<evidence type="ECO:0000313" key="4">
    <source>
        <dbReference type="EMBL" id="KAA1105058.1"/>
    </source>
</evidence>
<evidence type="ECO:0008006" key="6">
    <source>
        <dbReference type="Google" id="ProtNLM"/>
    </source>
</evidence>
<evidence type="ECO:0000313" key="5">
    <source>
        <dbReference type="Proteomes" id="UP000325313"/>
    </source>
</evidence>